<comment type="subcellular location">
    <subcellularLocation>
        <location evidence="2 6">Nucleus</location>
        <location evidence="2 6">Nucleolus</location>
    </subcellularLocation>
</comment>
<gene>
    <name evidence="8" type="ORF">DASC09_058170</name>
</gene>
<reference evidence="8 9" key="1">
    <citation type="journal article" date="2023" name="Elife">
        <title>Identification of key yeast species and microbe-microbe interactions impacting larval growth of Drosophila in the wild.</title>
        <authorList>
            <person name="Mure A."/>
            <person name="Sugiura Y."/>
            <person name="Maeda R."/>
            <person name="Honda K."/>
            <person name="Sakurai N."/>
            <person name="Takahashi Y."/>
            <person name="Watada M."/>
            <person name="Katoh T."/>
            <person name="Gotoh A."/>
            <person name="Gotoh Y."/>
            <person name="Taniguchi I."/>
            <person name="Nakamura K."/>
            <person name="Hayashi T."/>
            <person name="Katayama T."/>
            <person name="Uemura T."/>
            <person name="Hattori Y."/>
        </authorList>
    </citation>
    <scope>NUCLEOTIDE SEQUENCE [LARGE SCALE GENOMIC DNA]</scope>
    <source>
        <strain evidence="8 9">SC-9</strain>
    </source>
</reference>
<feature type="region of interest" description="Disordered" evidence="7">
    <location>
        <begin position="224"/>
        <end position="251"/>
    </location>
</feature>
<comment type="function">
    <text evidence="1 6">Involved in nucleolar processing of pre-18S ribosomal RNA.</text>
</comment>
<protein>
    <recommendedName>
        <fullName evidence="6">U3 small nucleolar RNA-associated protein 11</fullName>
        <shortName evidence="6">U3 snoRNA-associated protein 11</shortName>
    </recommendedName>
</protein>
<evidence type="ECO:0000256" key="1">
    <source>
        <dbReference type="ARBA" id="ARBA00004099"/>
    </source>
</evidence>
<dbReference type="GO" id="GO:0006364">
    <property type="term" value="P:rRNA processing"/>
    <property type="evidence" value="ECO:0007669"/>
    <property type="project" value="UniProtKB-UniRule"/>
</dbReference>
<evidence type="ECO:0000256" key="7">
    <source>
        <dbReference type="SAM" id="MobiDB-lite"/>
    </source>
</evidence>
<dbReference type="InterPro" id="IPR007144">
    <property type="entry name" value="SSU_processome_Utp11"/>
</dbReference>
<dbReference type="AlphaFoldDB" id="A0AAV5QU81"/>
<accession>A0AAV5QU81</accession>
<evidence type="ECO:0000256" key="2">
    <source>
        <dbReference type="ARBA" id="ARBA00004604"/>
    </source>
</evidence>
<dbReference type="Proteomes" id="UP001360560">
    <property type="component" value="Unassembled WGS sequence"/>
</dbReference>
<comment type="subunit">
    <text evidence="6">Component of the ribosomal small subunit (SSU) processome.</text>
</comment>
<sequence>MPKYVHDIQKKQHKERAQPQERKRLGLLQKKKDYKLRAKDYHDKQERLRILREKAANRNPDEYYHSMTSRKTDSRGVLVTDRESSESISVDEAKLLKTQDVNYIKTKRLNEMKQIEKLMDGTSNNSNAITFGSEGKHTVFLDDREEFEEFDVAKHFNTDKRLVDRKENRLTLEQLETLDRPEQAPEIAKKMNNKKLKKLKLIKQKLERVQQLERIEQKMDAQRELMKKGSKKKVVNKDGKVSFKWKQQRKR</sequence>
<name>A0AAV5QU81_9ASCO</name>
<comment type="caution">
    <text evidence="8">The sequence shown here is derived from an EMBL/GenBank/DDBJ whole genome shotgun (WGS) entry which is preliminary data.</text>
</comment>
<proteinExistence type="inferred from homology"/>
<dbReference type="PANTHER" id="PTHR12838:SF0">
    <property type="entry name" value="U3 SMALL NUCLEOLAR RNA-ASSOCIATED PROTEIN 11-RELATED"/>
    <property type="match status" value="1"/>
</dbReference>
<dbReference type="RefSeq" id="XP_064855473.1">
    <property type="nucleotide sequence ID" value="XM_064999401.1"/>
</dbReference>
<feature type="region of interest" description="Disordered" evidence="7">
    <location>
        <begin position="53"/>
        <end position="78"/>
    </location>
</feature>
<dbReference type="EMBL" id="BTFZ01000020">
    <property type="protein sequence ID" value="GMM38478.1"/>
    <property type="molecule type" value="Genomic_DNA"/>
</dbReference>
<comment type="similarity">
    <text evidence="3 6">Belongs to the UTP11 family.</text>
</comment>
<organism evidence="8 9">
    <name type="scientific">Saccharomycopsis crataegensis</name>
    <dbReference type="NCBI Taxonomy" id="43959"/>
    <lineage>
        <taxon>Eukaryota</taxon>
        <taxon>Fungi</taxon>
        <taxon>Dikarya</taxon>
        <taxon>Ascomycota</taxon>
        <taxon>Saccharomycotina</taxon>
        <taxon>Saccharomycetes</taxon>
        <taxon>Saccharomycopsidaceae</taxon>
        <taxon>Saccharomycopsis</taxon>
    </lineage>
</organism>
<evidence type="ECO:0000256" key="4">
    <source>
        <dbReference type="ARBA" id="ARBA00022552"/>
    </source>
</evidence>
<evidence type="ECO:0000313" key="8">
    <source>
        <dbReference type="EMBL" id="GMM38478.1"/>
    </source>
</evidence>
<keyword evidence="4 6" id="KW-0698">rRNA processing</keyword>
<feature type="compositionally biased region" description="Basic and acidic residues" evidence="7">
    <location>
        <begin position="1"/>
        <end position="24"/>
    </location>
</feature>
<dbReference type="PANTHER" id="PTHR12838">
    <property type="entry name" value="U3 SMALL NUCLEOLAR RNA-ASSOCIATED PROTEIN 11"/>
    <property type="match status" value="1"/>
</dbReference>
<keyword evidence="9" id="KW-1185">Reference proteome</keyword>
<dbReference type="GeneID" id="90076466"/>
<dbReference type="PIRSF" id="PIRSF015952">
    <property type="entry name" value="U3snoRNP11"/>
    <property type="match status" value="1"/>
</dbReference>
<evidence type="ECO:0000313" key="9">
    <source>
        <dbReference type="Proteomes" id="UP001360560"/>
    </source>
</evidence>
<evidence type="ECO:0000256" key="5">
    <source>
        <dbReference type="ARBA" id="ARBA00023242"/>
    </source>
</evidence>
<dbReference type="Pfam" id="PF03998">
    <property type="entry name" value="Utp11"/>
    <property type="match status" value="1"/>
</dbReference>
<evidence type="ECO:0000256" key="6">
    <source>
        <dbReference type="PIRNR" id="PIRNR015952"/>
    </source>
</evidence>
<feature type="region of interest" description="Disordered" evidence="7">
    <location>
        <begin position="1"/>
        <end position="31"/>
    </location>
</feature>
<evidence type="ECO:0000256" key="3">
    <source>
        <dbReference type="ARBA" id="ARBA00008105"/>
    </source>
</evidence>
<keyword evidence="5 6" id="KW-0539">Nucleus</keyword>
<dbReference type="GO" id="GO:0032040">
    <property type="term" value="C:small-subunit processome"/>
    <property type="evidence" value="ECO:0007669"/>
    <property type="project" value="UniProtKB-UniRule"/>
</dbReference>